<protein>
    <recommendedName>
        <fullName evidence="1">Endonuclease GajA/Old nuclease/RecF-like AAA domain-containing protein</fullName>
    </recommendedName>
</protein>
<dbReference type="InterPro" id="IPR051396">
    <property type="entry name" value="Bact_Antivir_Def_Nuclease"/>
</dbReference>
<dbReference type="InterPro" id="IPR027417">
    <property type="entry name" value="P-loop_NTPase"/>
</dbReference>
<proteinExistence type="predicted"/>
<dbReference type="Proteomes" id="UP000003980">
    <property type="component" value="Unassembled WGS sequence"/>
</dbReference>
<name>H2C3V1_9CREN</name>
<dbReference type="PANTHER" id="PTHR43581:SF4">
    <property type="entry name" value="ATP_GTP PHOSPHATASE"/>
    <property type="match status" value="1"/>
</dbReference>
<dbReference type="STRING" id="671065.MetMK1DRAFT_00001960"/>
<dbReference type="EMBL" id="JH597761">
    <property type="protein sequence ID" value="EHP69694.1"/>
    <property type="molecule type" value="Genomic_DNA"/>
</dbReference>
<accession>H2C3V1</accession>
<dbReference type="Gene3D" id="3.40.50.300">
    <property type="entry name" value="P-loop containing nucleotide triphosphate hydrolases"/>
    <property type="match status" value="1"/>
</dbReference>
<dbReference type="Pfam" id="PF13175">
    <property type="entry name" value="AAA_15"/>
    <property type="match status" value="1"/>
</dbReference>
<keyword evidence="3" id="KW-1185">Reference proteome</keyword>
<dbReference type="PANTHER" id="PTHR43581">
    <property type="entry name" value="ATP/GTP PHOSPHATASE"/>
    <property type="match status" value="1"/>
</dbReference>
<evidence type="ECO:0000259" key="1">
    <source>
        <dbReference type="Pfam" id="PF13175"/>
    </source>
</evidence>
<dbReference type="HOGENOM" id="CLU_489696_0_0_2"/>
<evidence type="ECO:0000313" key="2">
    <source>
        <dbReference type="EMBL" id="EHP69694.1"/>
    </source>
</evidence>
<organism evidence="2 3">
    <name type="scientific">Metallosphaera yellowstonensis MK1</name>
    <dbReference type="NCBI Taxonomy" id="671065"/>
    <lineage>
        <taxon>Archaea</taxon>
        <taxon>Thermoproteota</taxon>
        <taxon>Thermoprotei</taxon>
        <taxon>Sulfolobales</taxon>
        <taxon>Sulfolobaceae</taxon>
        <taxon>Metallosphaera</taxon>
    </lineage>
</organism>
<dbReference type="AlphaFoldDB" id="H2C3V1"/>
<reference evidence="2 3" key="1">
    <citation type="submission" date="2012-01" db="EMBL/GenBank/DDBJ databases">
        <title>Improved High-Quality Draft sequence of Metallosphaera yellowstonensis MK1.</title>
        <authorList>
            <consortium name="US DOE Joint Genome Institute"/>
            <person name="Lucas S."/>
            <person name="Han J."/>
            <person name="Cheng J.-F."/>
            <person name="Goodwin L."/>
            <person name="Pitluck S."/>
            <person name="Peters L."/>
            <person name="Teshima H."/>
            <person name="Detter J.C."/>
            <person name="Han C."/>
            <person name="Tapia R."/>
            <person name="Land M."/>
            <person name="Hauser L."/>
            <person name="Kyrpides N."/>
            <person name="Kozubal M."/>
            <person name="Macur R.E."/>
            <person name="Jay Z."/>
            <person name="Inskeep W."/>
            <person name="Woyke T."/>
        </authorList>
    </citation>
    <scope>NUCLEOTIDE SEQUENCE [LARGE SCALE GENOMIC DNA]</scope>
    <source>
        <strain evidence="2 3">MK1</strain>
    </source>
</reference>
<dbReference type="eggNOG" id="arCOG03233">
    <property type="taxonomic scope" value="Archaea"/>
</dbReference>
<gene>
    <name evidence="2" type="ORF">MetMK1DRAFT_00001960</name>
</gene>
<evidence type="ECO:0000313" key="3">
    <source>
        <dbReference type="Proteomes" id="UP000003980"/>
    </source>
</evidence>
<dbReference type="SUPFAM" id="SSF52540">
    <property type="entry name" value="P-loop containing nucleoside triphosphate hydrolases"/>
    <property type="match status" value="1"/>
</dbReference>
<dbReference type="InterPro" id="IPR041685">
    <property type="entry name" value="AAA_GajA/Old/RecF-like"/>
</dbReference>
<feature type="domain" description="Endonuclease GajA/Old nuclease/RecF-like AAA" evidence="1">
    <location>
        <begin position="21"/>
        <end position="396"/>
    </location>
</feature>
<sequence length="492" mass="55857">MTKIYESVIARFIILHGSCIIVKLHLSNLGPIKHGEIELGDITLFVGKPNTGKSTAMKALFYSLYCPGNLIKLKQDSFEVKDNLFLLRFTIDREGTKENYKSFISDSLPEGEFKLEPINVLDFILTQKLSYEDEYRPSTLPPMYFPKTCSDEDIKHLRFSLSNTIYKISVNGDKGEVKVDVSDVSETCLKDNETLSSISTVMLNIAEQPVNSQYCIGFNESLSKNGINGVVYIPYGRSFLVLQKFILQEILNSLTSASPSPFSRLEEVIFRGFVMAINPPFKITRPNYLTDYFEGLTTYNEKVFNLIKPLLKGQIANVGGNLVYTEENKKIPWEYVSASILEIVSFLLSVEVGSLILFEEPETQLHEELQLLMGMVLYALSSINRIVISTHSQTIVSTIAHLSMLKPTKEELKDLFEDLKVKDYEALAEAVEKANEKVKDKVYLKVYHFTEGEVKDVSIDYVVRGLPGTKDVLEKEFRWFSSLHSKRLFGQK</sequence>